<evidence type="ECO:0000256" key="2">
    <source>
        <dbReference type="ARBA" id="ARBA00022670"/>
    </source>
</evidence>
<keyword evidence="6" id="KW-0862">Zinc</keyword>
<dbReference type="GO" id="GO:0008234">
    <property type="term" value="F:cysteine-type peptidase activity"/>
    <property type="evidence" value="ECO:0007669"/>
    <property type="project" value="UniProtKB-KW"/>
</dbReference>
<dbReference type="GO" id="GO:0006508">
    <property type="term" value="P:proteolysis"/>
    <property type="evidence" value="ECO:0007669"/>
    <property type="project" value="UniProtKB-KW"/>
</dbReference>
<dbReference type="RefSeq" id="WP_056786085.1">
    <property type="nucleotide sequence ID" value="NZ_LCYC01000003.1"/>
</dbReference>
<dbReference type="SMART" id="SM00232">
    <property type="entry name" value="JAB_MPN"/>
    <property type="match status" value="1"/>
</dbReference>
<comment type="similarity">
    <text evidence="1">Belongs to the peptidase C40 family.</text>
</comment>
<dbReference type="InterPro" id="IPR037518">
    <property type="entry name" value="MPN"/>
</dbReference>
<evidence type="ECO:0000313" key="10">
    <source>
        <dbReference type="Proteomes" id="UP000063434"/>
    </source>
</evidence>
<sequence>MRKHIIAAIQAHAAAEYPKECCGLLLAVGRAQKYLPCRNIATEPNEEFRLEPEDYAAAEDQGQVIGIVHSHPDATSRPSSRDLAMCEATALPWHILSWPEGDLRTITPSGAVPLLKRPFVHGVWDCWAVCEEWYQREWGLKFENFKRADGWWESADSTSLYEANYAAAGFEQVDRPQRGDMIVMEVGRTAHPNHAGIYLGTDPVLPGEDAGIFGPGPFVLHHLYGRPSEVFVYGGPWLQRTRLILRHKEAR</sequence>
<name>A0A109LB14_PSEFL</name>
<evidence type="ECO:0000256" key="1">
    <source>
        <dbReference type="ARBA" id="ARBA00007074"/>
    </source>
</evidence>
<keyword evidence="7" id="KW-0482">Metalloprotease</keyword>
<dbReference type="InterPro" id="IPR051929">
    <property type="entry name" value="VirAsm_ModProt"/>
</dbReference>
<dbReference type="Proteomes" id="UP000063434">
    <property type="component" value="Unassembled WGS sequence"/>
</dbReference>
<accession>A0A109LB14</accession>
<evidence type="ECO:0000256" key="4">
    <source>
        <dbReference type="ARBA" id="ARBA00022801"/>
    </source>
</evidence>
<dbReference type="SUPFAM" id="SSF54001">
    <property type="entry name" value="Cysteine proteinases"/>
    <property type="match status" value="1"/>
</dbReference>
<dbReference type="InterPro" id="IPR000064">
    <property type="entry name" value="NLP_P60_dom"/>
</dbReference>
<dbReference type="GO" id="GO:0008270">
    <property type="term" value="F:zinc ion binding"/>
    <property type="evidence" value="ECO:0007669"/>
    <property type="project" value="TreeGrafter"/>
</dbReference>
<proteinExistence type="inferred from homology"/>
<dbReference type="PANTHER" id="PTHR34858">
    <property type="entry name" value="CYSO-CYSTEINE PEPTIDASE"/>
    <property type="match status" value="1"/>
</dbReference>
<protein>
    <submittedName>
        <fullName evidence="9">NlpC/P60 family protein</fullName>
    </submittedName>
</protein>
<dbReference type="PROSITE" id="PS50249">
    <property type="entry name" value="MPN"/>
    <property type="match status" value="1"/>
</dbReference>
<dbReference type="SUPFAM" id="SSF102712">
    <property type="entry name" value="JAB1/MPN domain"/>
    <property type="match status" value="1"/>
</dbReference>
<feature type="domain" description="MPN" evidence="8">
    <location>
        <begin position="1"/>
        <end position="120"/>
    </location>
</feature>
<dbReference type="PATRIC" id="fig|294.195.peg.312"/>
<keyword evidence="3" id="KW-0479">Metal-binding</keyword>
<comment type="caution">
    <text evidence="9">The sequence shown here is derived from an EMBL/GenBank/DDBJ whole genome shotgun (WGS) entry which is preliminary data.</text>
</comment>
<dbReference type="CDD" id="cd08073">
    <property type="entry name" value="MPN_NLPC_P60"/>
    <property type="match status" value="1"/>
</dbReference>
<dbReference type="GO" id="GO:0008235">
    <property type="term" value="F:metalloexopeptidase activity"/>
    <property type="evidence" value="ECO:0007669"/>
    <property type="project" value="TreeGrafter"/>
</dbReference>
<gene>
    <name evidence="9" type="ORF">PFL603g_00293</name>
</gene>
<evidence type="ECO:0000256" key="3">
    <source>
        <dbReference type="ARBA" id="ARBA00022723"/>
    </source>
</evidence>
<evidence type="ECO:0000256" key="5">
    <source>
        <dbReference type="ARBA" id="ARBA00022807"/>
    </source>
</evidence>
<dbReference type="InterPro" id="IPR038765">
    <property type="entry name" value="Papain-like_cys_pep_sf"/>
</dbReference>
<evidence type="ECO:0000256" key="7">
    <source>
        <dbReference type="ARBA" id="ARBA00023049"/>
    </source>
</evidence>
<keyword evidence="2" id="KW-0645">Protease</keyword>
<reference evidence="9 10" key="1">
    <citation type="submission" date="2015-05" db="EMBL/GenBank/DDBJ databases">
        <title>A genomic and transcriptomic approach to investigate the blue pigment phenotype in Pseudomonas fluorescens.</title>
        <authorList>
            <person name="Andreani N.A."/>
            <person name="Cardazzo B."/>
        </authorList>
    </citation>
    <scope>NUCLEOTIDE SEQUENCE [LARGE SCALE GENOMIC DNA]</scope>
    <source>
        <strain evidence="9 10">Ps_40</strain>
    </source>
</reference>
<dbReference type="Pfam" id="PF14464">
    <property type="entry name" value="Prok-JAB"/>
    <property type="match status" value="1"/>
</dbReference>
<evidence type="ECO:0000256" key="6">
    <source>
        <dbReference type="ARBA" id="ARBA00022833"/>
    </source>
</evidence>
<dbReference type="InterPro" id="IPR028090">
    <property type="entry name" value="JAB_dom_prok"/>
</dbReference>
<keyword evidence="4" id="KW-0378">Hydrolase</keyword>
<dbReference type="Gene3D" id="3.40.140.10">
    <property type="entry name" value="Cytidine Deaminase, domain 2"/>
    <property type="match status" value="1"/>
</dbReference>
<keyword evidence="5" id="KW-0788">Thiol protease</keyword>
<evidence type="ECO:0000313" key="9">
    <source>
        <dbReference type="EMBL" id="KWV84195.1"/>
    </source>
</evidence>
<dbReference type="Pfam" id="PF00877">
    <property type="entry name" value="NLPC_P60"/>
    <property type="match status" value="1"/>
</dbReference>
<organism evidence="9 10">
    <name type="scientific">Pseudomonas fluorescens</name>
    <dbReference type="NCBI Taxonomy" id="294"/>
    <lineage>
        <taxon>Bacteria</taxon>
        <taxon>Pseudomonadati</taxon>
        <taxon>Pseudomonadota</taxon>
        <taxon>Gammaproteobacteria</taxon>
        <taxon>Pseudomonadales</taxon>
        <taxon>Pseudomonadaceae</taxon>
        <taxon>Pseudomonas</taxon>
    </lineage>
</organism>
<dbReference type="EMBL" id="LCYC01000003">
    <property type="protein sequence ID" value="KWV84195.1"/>
    <property type="molecule type" value="Genomic_DNA"/>
</dbReference>
<dbReference type="InterPro" id="IPR000555">
    <property type="entry name" value="JAMM/MPN+_dom"/>
</dbReference>
<evidence type="ECO:0000259" key="8">
    <source>
        <dbReference type="PROSITE" id="PS50249"/>
    </source>
</evidence>
<dbReference type="AlphaFoldDB" id="A0A109LB14"/>
<dbReference type="PANTHER" id="PTHR34858:SF1">
    <property type="entry name" value="CYSO-CYSTEINE PEPTIDASE"/>
    <property type="match status" value="1"/>
</dbReference>